<dbReference type="SMART" id="SM00043">
    <property type="entry name" value="CY"/>
    <property type="match status" value="1"/>
</dbReference>
<dbReference type="AlphaFoldDB" id="A0A6J0LZQ8"/>
<sequence length="188" mass="21212">MLLSVILFHLTHKHFVQYIKSFEETLRSQKKSHEIYINLKAKAEAMSQVYLKLSLLGLLVMAVVTPSANAIRKSILVGGKSDVPNVQTNMEVQELGRYCVEQFNLQEQSEKGNVASIVKRETTVSNPLTFSRVVSAQQQVVAGLKYYLRIEVTQPDGTSRMFDSVVVVQPWLHSKKLLGFTPVATRIY</sequence>
<dbReference type="GeneID" id="108836185"/>
<keyword evidence="2" id="KW-0789">Thiol protease inhibitor</keyword>
<dbReference type="Proteomes" id="UP000504610">
    <property type="component" value="Chromosome 3"/>
</dbReference>
<proteinExistence type="predicted"/>
<name>A0A6J0LZQ8_RAPSA</name>
<feature type="domain" description="Cystatin" evidence="3">
    <location>
        <begin position="75"/>
        <end position="183"/>
    </location>
</feature>
<dbReference type="OrthoDB" id="1908104at2759"/>
<dbReference type="PANTHER" id="PTHR47373:SF1">
    <property type="entry name" value="CYSTEINE PROTEINASE INHIBITOR 2"/>
    <property type="match status" value="1"/>
</dbReference>
<dbReference type="KEGG" id="rsz:108836185"/>
<evidence type="ECO:0000256" key="1">
    <source>
        <dbReference type="ARBA" id="ARBA00022690"/>
    </source>
</evidence>
<keyword evidence="1" id="KW-0646">Protease inhibitor</keyword>
<gene>
    <name evidence="5" type="primary">LOC108836185</name>
</gene>
<dbReference type="Gene3D" id="3.10.450.10">
    <property type="match status" value="1"/>
</dbReference>
<dbReference type="RefSeq" id="XP_018464876.2">
    <property type="nucleotide sequence ID" value="XM_018609374.2"/>
</dbReference>
<evidence type="ECO:0000313" key="4">
    <source>
        <dbReference type="Proteomes" id="UP000504610"/>
    </source>
</evidence>
<organism evidence="4 5">
    <name type="scientific">Raphanus sativus</name>
    <name type="common">Radish</name>
    <name type="synonym">Raphanus raphanistrum var. sativus</name>
    <dbReference type="NCBI Taxonomy" id="3726"/>
    <lineage>
        <taxon>Eukaryota</taxon>
        <taxon>Viridiplantae</taxon>
        <taxon>Streptophyta</taxon>
        <taxon>Embryophyta</taxon>
        <taxon>Tracheophyta</taxon>
        <taxon>Spermatophyta</taxon>
        <taxon>Magnoliopsida</taxon>
        <taxon>eudicotyledons</taxon>
        <taxon>Gunneridae</taxon>
        <taxon>Pentapetalae</taxon>
        <taxon>rosids</taxon>
        <taxon>malvids</taxon>
        <taxon>Brassicales</taxon>
        <taxon>Brassicaceae</taxon>
        <taxon>Brassiceae</taxon>
        <taxon>Raphanus</taxon>
    </lineage>
</organism>
<evidence type="ECO:0000313" key="5">
    <source>
        <dbReference type="RefSeq" id="XP_018464876.2"/>
    </source>
</evidence>
<accession>A0A6J0LZQ8</accession>
<dbReference type="Pfam" id="PF16845">
    <property type="entry name" value="SQAPI"/>
    <property type="match status" value="1"/>
</dbReference>
<evidence type="ECO:0000256" key="2">
    <source>
        <dbReference type="ARBA" id="ARBA00022704"/>
    </source>
</evidence>
<protein>
    <submittedName>
        <fullName evidence="5">Cysteine proteinase inhibitor 2-like</fullName>
    </submittedName>
</protein>
<dbReference type="PROSITE" id="PS00287">
    <property type="entry name" value="CYSTATIN"/>
    <property type="match status" value="1"/>
</dbReference>
<dbReference type="CDD" id="cd00042">
    <property type="entry name" value="CY"/>
    <property type="match status" value="1"/>
</dbReference>
<dbReference type="InterPro" id="IPR046350">
    <property type="entry name" value="Cystatin_sf"/>
</dbReference>
<dbReference type="InterPro" id="IPR000010">
    <property type="entry name" value="Cystatin_dom"/>
</dbReference>
<keyword evidence="4" id="KW-1185">Reference proteome</keyword>
<dbReference type="SUPFAM" id="SSF54403">
    <property type="entry name" value="Cystatin/monellin"/>
    <property type="match status" value="1"/>
</dbReference>
<dbReference type="GO" id="GO:0004869">
    <property type="term" value="F:cysteine-type endopeptidase inhibitor activity"/>
    <property type="evidence" value="ECO:0007669"/>
    <property type="project" value="UniProtKB-KW"/>
</dbReference>
<dbReference type="PANTHER" id="PTHR47373">
    <property type="entry name" value="CYSTEINE PROTEINASE INHIBITOR 2"/>
    <property type="match status" value="1"/>
</dbReference>
<evidence type="ECO:0000259" key="3">
    <source>
        <dbReference type="SMART" id="SM00043"/>
    </source>
</evidence>
<reference evidence="4" key="1">
    <citation type="journal article" date="2019" name="Database">
        <title>The radish genome database (RadishGD): an integrated information resource for radish genomics.</title>
        <authorList>
            <person name="Yu H.J."/>
            <person name="Baek S."/>
            <person name="Lee Y.J."/>
            <person name="Cho A."/>
            <person name="Mun J.H."/>
        </authorList>
    </citation>
    <scope>NUCLEOTIDE SEQUENCE [LARGE SCALE GENOMIC DNA]</scope>
    <source>
        <strain evidence="4">cv. WK10039</strain>
    </source>
</reference>
<dbReference type="InterPro" id="IPR018073">
    <property type="entry name" value="Prot_inh_cystat_CS"/>
</dbReference>
<reference evidence="5" key="2">
    <citation type="submission" date="2025-08" db="UniProtKB">
        <authorList>
            <consortium name="RefSeq"/>
        </authorList>
    </citation>
    <scope>IDENTIFICATION</scope>
    <source>
        <tissue evidence="5">Leaf</tissue>
    </source>
</reference>